<dbReference type="SUPFAM" id="SSF48452">
    <property type="entry name" value="TPR-like"/>
    <property type="match status" value="1"/>
</dbReference>
<accession>X0RY29</accession>
<protein>
    <submittedName>
        <fullName evidence="1">Uncharacterized protein</fullName>
    </submittedName>
</protein>
<dbReference type="AlphaFoldDB" id="X0RY29"/>
<dbReference type="InterPro" id="IPR011990">
    <property type="entry name" value="TPR-like_helical_dom_sf"/>
</dbReference>
<proteinExistence type="predicted"/>
<organism evidence="1">
    <name type="scientific">marine sediment metagenome</name>
    <dbReference type="NCBI Taxonomy" id="412755"/>
    <lineage>
        <taxon>unclassified sequences</taxon>
        <taxon>metagenomes</taxon>
        <taxon>ecological metagenomes</taxon>
    </lineage>
</organism>
<dbReference type="EMBL" id="BARS01008991">
    <property type="protein sequence ID" value="GAF68632.1"/>
    <property type="molecule type" value="Genomic_DNA"/>
</dbReference>
<dbReference type="InterPro" id="IPR019734">
    <property type="entry name" value="TPR_rpt"/>
</dbReference>
<reference evidence="1" key="1">
    <citation type="journal article" date="2014" name="Front. Microbiol.">
        <title>High frequency of phylogenetically diverse reductive dehalogenase-homologous genes in deep subseafloor sedimentary metagenomes.</title>
        <authorList>
            <person name="Kawai M."/>
            <person name="Futagami T."/>
            <person name="Toyoda A."/>
            <person name="Takaki Y."/>
            <person name="Nishi S."/>
            <person name="Hori S."/>
            <person name="Arai W."/>
            <person name="Tsubouchi T."/>
            <person name="Morono Y."/>
            <person name="Uchiyama I."/>
            <person name="Ito T."/>
            <person name="Fujiyama A."/>
            <person name="Inagaki F."/>
            <person name="Takami H."/>
        </authorList>
    </citation>
    <scope>NUCLEOTIDE SEQUENCE</scope>
    <source>
        <strain evidence="1">Expedition CK06-06</strain>
    </source>
</reference>
<dbReference type="PROSITE" id="PS50005">
    <property type="entry name" value="TPR"/>
    <property type="match status" value="1"/>
</dbReference>
<name>X0RY29_9ZZZZ</name>
<comment type="caution">
    <text evidence="1">The sequence shown here is derived from an EMBL/GenBank/DDBJ whole genome shotgun (WGS) entry which is preliminary data.</text>
</comment>
<gene>
    <name evidence="1" type="ORF">S01H1_17024</name>
</gene>
<dbReference type="Gene3D" id="1.25.40.10">
    <property type="entry name" value="Tetratricopeptide repeat domain"/>
    <property type="match status" value="1"/>
</dbReference>
<sequence length="66" mass="7673">MSLNFDPENVYAYYAMGLVYHTISYNQKDSDLLEKAEENYSKALEIDPNHEESLKGLENLRKSKSQ</sequence>
<evidence type="ECO:0000313" key="1">
    <source>
        <dbReference type="EMBL" id="GAF68632.1"/>
    </source>
</evidence>